<evidence type="ECO:0000313" key="2">
    <source>
        <dbReference type="Proteomes" id="UP000501076"/>
    </source>
</evidence>
<dbReference type="SUPFAM" id="SSF52540">
    <property type="entry name" value="P-loop containing nucleoside triphosphate hydrolases"/>
    <property type="match status" value="1"/>
</dbReference>
<geneLocation type="plasmid" evidence="2">
    <name>pfdu301a</name>
</geneLocation>
<dbReference type="Proteomes" id="UP000501076">
    <property type="component" value="Plasmid pFDU301A"/>
</dbReference>
<evidence type="ECO:0000313" key="1">
    <source>
        <dbReference type="EMBL" id="QJX80612.1"/>
    </source>
</evidence>
<sequence length="452" mass="52036">MISILLATGFEKLDNTLDKLFAKDTTVDIAKPRVYFREGLSDTIIRVQPDIILMSDKLDGNTLSLEQLIKLTRKRHPEKRIIFILTDNDNIKLIKLLYQLSVFDVFRIDPKLNIKEMYESFLHPKTWKDVADKFPDLDEENFDVDEDFILNSKDGIIVEEEYSTFDTDFKQNASSSTHTTAAFWAIRQQSGSTFLTVNTGIMLAQHSEQKILLADFNVNNPNVHIQFGLNDPDGNRNLGALCEDINSQVALKSSDVDDYLMTHPYYKNLRVMLGLILKDKKPNQETITTAFDLIMDYAKKEGFTSVLFDVESGLEEPYIVHIMKHIEVIINPINETPGSIIATQKIFDREFGPFFLNFLDLKKLYPVLNKSYLNEDTPKMQHILQSTISKKIEVIIPRDQKIYDSIQIASPILKKQCPPSIMRPLTMTANYIQNIFEVTSEDKKEKRKFGLF</sequence>
<proteinExistence type="predicted"/>
<dbReference type="Gene3D" id="3.40.50.300">
    <property type="entry name" value="P-loop containing nucleotide triphosphate hydrolases"/>
    <property type="match status" value="1"/>
</dbReference>
<accession>A0A6M6E0X1</accession>
<protein>
    <submittedName>
        <fullName evidence="1">Uncharacterized protein</fullName>
    </submittedName>
</protein>
<reference evidence="1 2" key="1">
    <citation type="submission" date="2019-10" db="EMBL/GenBank/DDBJ databases">
        <title>Complete genome sequences for adaption low water activity.</title>
        <authorList>
            <person name="Zhao L."/>
            <person name="Zhong J."/>
        </authorList>
    </citation>
    <scope>NUCLEOTIDE SEQUENCE [LARGE SCALE GENOMIC DNA]</scope>
    <source>
        <strain evidence="1 2">FDU301</strain>
        <plasmid evidence="2">pfdu301a</plasmid>
    </source>
</reference>
<name>A0A6M6E0X1_PRIMG</name>
<keyword evidence="1" id="KW-0614">Plasmid</keyword>
<gene>
    <name evidence="1" type="ORF">FDZ14_31470</name>
</gene>
<dbReference type="EMBL" id="CP045273">
    <property type="protein sequence ID" value="QJX80612.1"/>
    <property type="molecule type" value="Genomic_DNA"/>
</dbReference>
<dbReference type="InterPro" id="IPR027417">
    <property type="entry name" value="P-loop_NTPase"/>
</dbReference>
<dbReference type="AlphaFoldDB" id="A0A6M6E0X1"/>
<organism evidence="1 2">
    <name type="scientific">Priestia megaterium</name>
    <name type="common">Bacillus megaterium</name>
    <dbReference type="NCBI Taxonomy" id="1404"/>
    <lineage>
        <taxon>Bacteria</taxon>
        <taxon>Bacillati</taxon>
        <taxon>Bacillota</taxon>
        <taxon>Bacilli</taxon>
        <taxon>Bacillales</taxon>
        <taxon>Bacillaceae</taxon>
        <taxon>Priestia</taxon>
    </lineage>
</organism>
<dbReference type="RefSeq" id="WP_171778607.1">
    <property type="nucleotide sequence ID" value="NZ_CP045273.1"/>
</dbReference>